<dbReference type="AlphaFoldDB" id="A0A4Y7QAE7"/>
<evidence type="ECO:0000313" key="3">
    <source>
        <dbReference type="Proteomes" id="UP000294933"/>
    </source>
</evidence>
<accession>A0A4Y7QAE7</accession>
<evidence type="ECO:0000256" key="1">
    <source>
        <dbReference type="SAM" id="Coils"/>
    </source>
</evidence>
<dbReference type="STRING" id="50990.A0A4Y7QAE7"/>
<keyword evidence="3" id="KW-1185">Reference proteome</keyword>
<name>A0A4Y7QAE7_9AGAM</name>
<reference evidence="2 3" key="1">
    <citation type="submission" date="2018-06" db="EMBL/GenBank/DDBJ databases">
        <title>A transcriptomic atlas of mushroom development highlights an independent origin of complex multicellularity.</title>
        <authorList>
            <consortium name="DOE Joint Genome Institute"/>
            <person name="Krizsan K."/>
            <person name="Almasi E."/>
            <person name="Merenyi Z."/>
            <person name="Sahu N."/>
            <person name="Viragh M."/>
            <person name="Koszo T."/>
            <person name="Mondo S."/>
            <person name="Kiss B."/>
            <person name="Balint B."/>
            <person name="Kues U."/>
            <person name="Barry K."/>
            <person name="Hegedus J.C."/>
            <person name="Henrissat B."/>
            <person name="Johnson J."/>
            <person name="Lipzen A."/>
            <person name="Ohm R."/>
            <person name="Nagy I."/>
            <person name="Pangilinan J."/>
            <person name="Yan J."/>
            <person name="Xiong Y."/>
            <person name="Grigoriev I.V."/>
            <person name="Hibbett D.S."/>
            <person name="Nagy L.G."/>
        </authorList>
    </citation>
    <scope>NUCLEOTIDE SEQUENCE [LARGE SCALE GENOMIC DNA]</scope>
    <source>
        <strain evidence="2 3">SZMC22713</strain>
    </source>
</reference>
<sequence>MARKTSIFHLFNTTHFPTAAEAGTVRKIIADSNDELSKLRNQVTVLRNKLSKLLAKCDLVEERIKVHGALLAPIRRLPQEILSEIFLHCLPVYPDHFLRVPFKDAPCSFARFACIGGKSHDAHVASGPP</sequence>
<dbReference type="EMBL" id="ML170169">
    <property type="protein sequence ID" value="TDL23839.1"/>
    <property type="molecule type" value="Genomic_DNA"/>
</dbReference>
<proteinExistence type="predicted"/>
<evidence type="ECO:0000313" key="2">
    <source>
        <dbReference type="EMBL" id="TDL23839.1"/>
    </source>
</evidence>
<dbReference type="VEuPathDB" id="FungiDB:BD410DRAFT_152799"/>
<protein>
    <recommendedName>
        <fullName evidence="4">F-box domain-containing protein</fullName>
    </recommendedName>
</protein>
<organism evidence="2 3">
    <name type="scientific">Rickenella mellea</name>
    <dbReference type="NCBI Taxonomy" id="50990"/>
    <lineage>
        <taxon>Eukaryota</taxon>
        <taxon>Fungi</taxon>
        <taxon>Dikarya</taxon>
        <taxon>Basidiomycota</taxon>
        <taxon>Agaricomycotina</taxon>
        <taxon>Agaricomycetes</taxon>
        <taxon>Hymenochaetales</taxon>
        <taxon>Rickenellaceae</taxon>
        <taxon>Rickenella</taxon>
    </lineage>
</organism>
<gene>
    <name evidence="2" type="ORF">BD410DRAFT_152799</name>
</gene>
<dbReference type="Proteomes" id="UP000294933">
    <property type="component" value="Unassembled WGS sequence"/>
</dbReference>
<keyword evidence="1" id="KW-0175">Coiled coil</keyword>
<evidence type="ECO:0008006" key="4">
    <source>
        <dbReference type="Google" id="ProtNLM"/>
    </source>
</evidence>
<dbReference type="OrthoDB" id="3269400at2759"/>
<feature type="coiled-coil region" evidence="1">
    <location>
        <begin position="29"/>
        <end position="63"/>
    </location>
</feature>